<sequence length="75" mass="8351">MRPLPEFAGTARTGTVLSADLQARLEAYVLESYAGGRLLREIAELVDRSQTAVRRVLDKHHVTHRPSGSRPLAER</sequence>
<dbReference type="Pfam" id="PF19575">
    <property type="entry name" value="HTH_58"/>
    <property type="match status" value="1"/>
</dbReference>
<reference evidence="3" key="1">
    <citation type="journal article" date="2019" name="Int. J. Syst. Evol. Microbiol.">
        <title>The Global Catalogue of Microorganisms (GCM) 10K type strain sequencing project: providing services to taxonomists for standard genome sequencing and annotation.</title>
        <authorList>
            <consortium name="The Broad Institute Genomics Platform"/>
            <consortium name="The Broad Institute Genome Sequencing Center for Infectious Disease"/>
            <person name="Wu L."/>
            <person name="Ma J."/>
        </authorList>
    </citation>
    <scope>NUCLEOTIDE SEQUENCE [LARGE SCALE GENOMIC DNA]</scope>
    <source>
        <strain evidence="3">CGMCC 4.5581</strain>
    </source>
</reference>
<dbReference type="Proteomes" id="UP000648663">
    <property type="component" value="Unassembled WGS sequence"/>
</dbReference>
<proteinExistence type="predicted"/>
<dbReference type="Gene3D" id="1.10.10.60">
    <property type="entry name" value="Homeodomain-like"/>
    <property type="match status" value="1"/>
</dbReference>
<evidence type="ECO:0000313" key="2">
    <source>
        <dbReference type="EMBL" id="GGL86175.1"/>
    </source>
</evidence>
<dbReference type="InterPro" id="IPR045745">
    <property type="entry name" value="HTH_58_Actinobacteria-type"/>
</dbReference>
<feature type="domain" description="Helix-turn-helix" evidence="1">
    <location>
        <begin position="17"/>
        <end position="69"/>
    </location>
</feature>
<accession>A0ABQ2GD40</accession>
<comment type="caution">
    <text evidence="2">The sequence shown here is derived from an EMBL/GenBank/DDBJ whole genome shotgun (WGS) entry which is preliminary data.</text>
</comment>
<protein>
    <recommendedName>
        <fullName evidence="1">Helix-turn-helix domain-containing protein</fullName>
    </recommendedName>
</protein>
<evidence type="ECO:0000259" key="1">
    <source>
        <dbReference type="Pfam" id="PF19575"/>
    </source>
</evidence>
<organism evidence="2 3">
    <name type="scientific">Modestobacter marinus</name>
    <dbReference type="NCBI Taxonomy" id="477641"/>
    <lineage>
        <taxon>Bacteria</taxon>
        <taxon>Bacillati</taxon>
        <taxon>Actinomycetota</taxon>
        <taxon>Actinomycetes</taxon>
        <taxon>Geodermatophilales</taxon>
        <taxon>Geodermatophilaceae</taxon>
        <taxon>Modestobacter</taxon>
    </lineage>
</organism>
<gene>
    <name evidence="2" type="ORF">GCM10011589_48200</name>
</gene>
<keyword evidence="3" id="KW-1185">Reference proteome</keyword>
<name>A0ABQ2GD40_9ACTN</name>
<evidence type="ECO:0000313" key="3">
    <source>
        <dbReference type="Proteomes" id="UP000648663"/>
    </source>
</evidence>
<dbReference type="EMBL" id="BMMI01000022">
    <property type="protein sequence ID" value="GGL86175.1"/>
    <property type="molecule type" value="Genomic_DNA"/>
</dbReference>